<comment type="catalytic activity">
    <reaction evidence="3">
        <text>3-(methylsulfanyl)propanoate + ATP + CoA = 3-(methylsulfanyl)propanoyl-CoA + AMP + diphosphate</text>
        <dbReference type="Rhea" id="RHEA:43052"/>
        <dbReference type="ChEBI" id="CHEBI:30616"/>
        <dbReference type="ChEBI" id="CHEBI:33019"/>
        <dbReference type="ChEBI" id="CHEBI:49016"/>
        <dbReference type="ChEBI" id="CHEBI:57287"/>
        <dbReference type="ChEBI" id="CHEBI:82815"/>
        <dbReference type="ChEBI" id="CHEBI:456215"/>
        <dbReference type="EC" id="6.2.1.44"/>
    </reaction>
    <physiologicalReaction direction="left-to-right" evidence="3">
        <dbReference type="Rhea" id="RHEA:43053"/>
    </physiologicalReaction>
</comment>
<reference evidence="9" key="1">
    <citation type="submission" date="2017-10" db="EMBL/GenBank/DDBJ databases">
        <authorList>
            <person name="Kravchenko I.K."/>
            <person name="Grouzdev D.S."/>
        </authorList>
    </citation>
    <scope>NUCLEOTIDE SEQUENCE [LARGE SCALE GENOMIC DNA]</scope>
    <source>
        <strain evidence="9">B2</strain>
    </source>
</reference>
<dbReference type="Pfam" id="PF13193">
    <property type="entry name" value="AMP-binding_C"/>
    <property type="match status" value="1"/>
</dbReference>
<evidence type="ECO:0000256" key="4">
    <source>
        <dbReference type="ARBA" id="ARBA00066616"/>
    </source>
</evidence>
<evidence type="ECO:0000259" key="7">
    <source>
        <dbReference type="Pfam" id="PF13193"/>
    </source>
</evidence>
<dbReference type="Pfam" id="PF00501">
    <property type="entry name" value="AMP-binding"/>
    <property type="match status" value="1"/>
</dbReference>
<organism evidence="8 9">
    <name type="scientific">Azospirillum palustre</name>
    <dbReference type="NCBI Taxonomy" id="2044885"/>
    <lineage>
        <taxon>Bacteria</taxon>
        <taxon>Pseudomonadati</taxon>
        <taxon>Pseudomonadota</taxon>
        <taxon>Alphaproteobacteria</taxon>
        <taxon>Rhodospirillales</taxon>
        <taxon>Azospirillaceae</taxon>
        <taxon>Azospirillum</taxon>
    </lineage>
</organism>
<comment type="caution">
    <text evidence="8">The sequence shown here is derived from an EMBL/GenBank/DDBJ whole genome shotgun (WGS) entry which is preliminary data.</text>
</comment>
<accession>A0A2B8B7I3</accession>
<comment type="similarity">
    <text evidence="1">Belongs to the ATP-dependent AMP-binding enzyme family.</text>
</comment>
<sequence>MVNLSAFIRFHALRTPDRLALVYGDRRITYAGFLDRIERMAGFLHRGGVREGDVVAVLMKNSAAFLEIAFAASHIGAVFLPINYRLAAAEVSFITGNAGAKLIFADAELAAAVADDPRAVLVDTAAQLDGRVLAGTAGAGKDAPVPPMRVRGTQDLFRLMYTSGTTDHPKGVMHSYENFYWKCMDHVTALGLSAQDRLLAVGPMYHVGAFDLPGVAVLWQGGMICVLRDFDPDAVLAAIEREKLTGAWFAPVMVGRVLSHPGRERYDVSSLRWAVGGGERTPEQRIRDFTGLFANARYVDGYGLTESCSGDTLMEAGREIEKIGSTGRALAHVEIGIRDESGTPLPPGEAGEICLRGPKITKGYWKDPEKTARSFFGDWFRTGDVGYLDKDGFLFLTDRKKDMIISGGENIASSEIERVIFLLPQVVEVAVIAVPDERWGEVPAAVVVLQEGESLDAEALDRHCRQHLAGFKLPKRLLIRESLPRNPSGKVLKRVLRDELIPTSQEDAP</sequence>
<gene>
    <name evidence="8" type="ORF">CRT60_12335</name>
</gene>
<dbReference type="AlphaFoldDB" id="A0A2B8B7I3"/>
<dbReference type="InterPro" id="IPR050237">
    <property type="entry name" value="ATP-dep_AMP-bd_enzyme"/>
</dbReference>
<evidence type="ECO:0000256" key="3">
    <source>
        <dbReference type="ARBA" id="ARBA00051915"/>
    </source>
</evidence>
<dbReference type="OrthoDB" id="9803968at2"/>
<dbReference type="RefSeq" id="WP_098736695.1">
    <property type="nucleotide sequence ID" value="NZ_PDKW01000040.1"/>
</dbReference>
<dbReference type="Gene3D" id="3.40.50.12780">
    <property type="entry name" value="N-terminal domain of ligase-like"/>
    <property type="match status" value="1"/>
</dbReference>
<dbReference type="PANTHER" id="PTHR43767">
    <property type="entry name" value="LONG-CHAIN-FATTY-ACID--COA LIGASE"/>
    <property type="match status" value="1"/>
</dbReference>
<feature type="domain" description="AMP-dependent synthetase/ligase" evidence="6">
    <location>
        <begin position="11"/>
        <end position="365"/>
    </location>
</feature>
<dbReference type="InterPro" id="IPR045851">
    <property type="entry name" value="AMP-bd_C_sf"/>
</dbReference>
<dbReference type="EMBL" id="PDKW01000040">
    <property type="protein sequence ID" value="PGH57244.1"/>
    <property type="molecule type" value="Genomic_DNA"/>
</dbReference>
<dbReference type="InterPro" id="IPR000873">
    <property type="entry name" value="AMP-dep_synth/lig_dom"/>
</dbReference>
<evidence type="ECO:0000256" key="5">
    <source>
        <dbReference type="ARBA" id="ARBA00067668"/>
    </source>
</evidence>
<evidence type="ECO:0000256" key="2">
    <source>
        <dbReference type="ARBA" id="ARBA00022598"/>
    </source>
</evidence>
<dbReference type="GO" id="GO:0016878">
    <property type="term" value="F:acid-thiol ligase activity"/>
    <property type="evidence" value="ECO:0007669"/>
    <property type="project" value="UniProtKB-ARBA"/>
</dbReference>
<name>A0A2B8B7I3_9PROT</name>
<feature type="domain" description="AMP-binding enzyme C-terminal" evidence="7">
    <location>
        <begin position="415"/>
        <end position="490"/>
    </location>
</feature>
<evidence type="ECO:0000313" key="9">
    <source>
        <dbReference type="Proteomes" id="UP000225379"/>
    </source>
</evidence>
<dbReference type="SUPFAM" id="SSF56801">
    <property type="entry name" value="Acetyl-CoA synthetase-like"/>
    <property type="match status" value="1"/>
</dbReference>
<keyword evidence="2" id="KW-0436">Ligase</keyword>
<dbReference type="PANTHER" id="PTHR43767:SF1">
    <property type="entry name" value="NONRIBOSOMAL PEPTIDE SYNTHASE PES1 (EUROFUNG)-RELATED"/>
    <property type="match status" value="1"/>
</dbReference>
<protein>
    <recommendedName>
        <fullName evidence="5">3-methylmercaptopropionyl-CoA ligase</fullName>
        <ecNumber evidence="4">6.2.1.44</ecNumber>
    </recommendedName>
</protein>
<evidence type="ECO:0000313" key="8">
    <source>
        <dbReference type="EMBL" id="PGH57244.1"/>
    </source>
</evidence>
<evidence type="ECO:0000256" key="1">
    <source>
        <dbReference type="ARBA" id="ARBA00006432"/>
    </source>
</evidence>
<proteinExistence type="inferred from homology"/>
<dbReference type="FunFam" id="3.30.300.30:FF:000008">
    <property type="entry name" value="2,3-dihydroxybenzoate-AMP ligase"/>
    <property type="match status" value="1"/>
</dbReference>
<evidence type="ECO:0000259" key="6">
    <source>
        <dbReference type="Pfam" id="PF00501"/>
    </source>
</evidence>
<dbReference type="InterPro" id="IPR042099">
    <property type="entry name" value="ANL_N_sf"/>
</dbReference>
<dbReference type="EC" id="6.2.1.44" evidence="4"/>
<dbReference type="InterPro" id="IPR025110">
    <property type="entry name" value="AMP-bd_C"/>
</dbReference>
<dbReference type="CDD" id="cd17631">
    <property type="entry name" value="FACL_FadD13-like"/>
    <property type="match status" value="1"/>
</dbReference>
<dbReference type="Gene3D" id="3.30.300.30">
    <property type="match status" value="1"/>
</dbReference>
<dbReference type="Proteomes" id="UP000225379">
    <property type="component" value="Unassembled WGS sequence"/>
</dbReference>
<keyword evidence="9" id="KW-1185">Reference proteome</keyword>